<dbReference type="InterPro" id="IPR000477">
    <property type="entry name" value="RT_dom"/>
</dbReference>
<comment type="catalytic activity">
    <reaction evidence="9">
        <text>DNA(n) + a 2'-deoxyribonucleoside 5'-triphosphate = DNA(n+1) + diphosphate</text>
        <dbReference type="Rhea" id="RHEA:22508"/>
        <dbReference type="Rhea" id="RHEA-COMP:17339"/>
        <dbReference type="Rhea" id="RHEA-COMP:17340"/>
        <dbReference type="ChEBI" id="CHEBI:33019"/>
        <dbReference type="ChEBI" id="CHEBI:61560"/>
        <dbReference type="ChEBI" id="CHEBI:173112"/>
        <dbReference type="EC" id="2.7.7.49"/>
    </reaction>
</comment>
<evidence type="ECO:0000313" key="12">
    <source>
        <dbReference type="Proteomes" id="UP000235828"/>
    </source>
</evidence>
<evidence type="ECO:0000256" key="7">
    <source>
        <dbReference type="ARBA" id="ARBA00023118"/>
    </source>
</evidence>
<dbReference type="GO" id="GO:0003964">
    <property type="term" value="F:RNA-directed DNA polymerase activity"/>
    <property type="evidence" value="ECO:0007669"/>
    <property type="project" value="UniProtKB-KW"/>
</dbReference>
<evidence type="ECO:0000256" key="2">
    <source>
        <dbReference type="ARBA" id="ARBA00022679"/>
    </source>
</evidence>
<gene>
    <name evidence="11" type="primary">ret</name>
    <name evidence="11" type="ORF">VTAP4600_A2257</name>
</gene>
<protein>
    <recommendedName>
        <fullName evidence="1">RNA-directed DNA polymerase</fullName>
        <ecNumber evidence="1">2.7.7.49</ecNumber>
    </recommendedName>
</protein>
<dbReference type="GO" id="GO:0051607">
    <property type="term" value="P:defense response to virus"/>
    <property type="evidence" value="ECO:0007669"/>
    <property type="project" value="UniProtKB-KW"/>
</dbReference>
<evidence type="ECO:0000256" key="6">
    <source>
        <dbReference type="ARBA" id="ARBA00022918"/>
    </source>
</evidence>
<dbReference type="PROSITE" id="PS50878">
    <property type="entry name" value="RT_POL"/>
    <property type="match status" value="1"/>
</dbReference>
<keyword evidence="12" id="KW-1185">Reference proteome</keyword>
<feature type="domain" description="Reverse transcriptase" evidence="10">
    <location>
        <begin position="15"/>
        <end position="241"/>
    </location>
</feature>
<dbReference type="InterPro" id="IPR043502">
    <property type="entry name" value="DNA/RNA_pol_sf"/>
</dbReference>
<evidence type="ECO:0000256" key="9">
    <source>
        <dbReference type="ARBA" id="ARBA00048173"/>
    </source>
</evidence>
<dbReference type="AlphaFoldDB" id="A0A2N8ZEB6"/>
<dbReference type="NCBIfam" id="NF038233">
    <property type="entry name" value="retron_St85_RT"/>
    <property type="match status" value="1"/>
</dbReference>
<dbReference type="InterPro" id="IPR000123">
    <property type="entry name" value="Reverse_transcriptase_msDNA"/>
</dbReference>
<keyword evidence="6 11" id="KW-0695">RNA-directed DNA polymerase</keyword>
<dbReference type="CDD" id="cd03487">
    <property type="entry name" value="RT_Bac_retron_II"/>
    <property type="match status" value="1"/>
</dbReference>
<dbReference type="PRINTS" id="PR00866">
    <property type="entry name" value="RNADNAPOLMS"/>
</dbReference>
<dbReference type="RefSeq" id="WP_102522759.1">
    <property type="nucleotide sequence ID" value="NZ_LT960611.1"/>
</dbReference>
<evidence type="ECO:0000256" key="1">
    <source>
        <dbReference type="ARBA" id="ARBA00012493"/>
    </source>
</evidence>
<evidence type="ECO:0000256" key="4">
    <source>
        <dbReference type="ARBA" id="ARBA00022723"/>
    </source>
</evidence>
<evidence type="ECO:0000256" key="5">
    <source>
        <dbReference type="ARBA" id="ARBA00022842"/>
    </source>
</evidence>
<dbReference type="Proteomes" id="UP000235828">
    <property type="component" value="Chromosome A"/>
</dbReference>
<keyword evidence="5" id="KW-0460">Magnesium</keyword>
<evidence type="ECO:0000259" key="10">
    <source>
        <dbReference type="PROSITE" id="PS50878"/>
    </source>
</evidence>
<keyword evidence="4" id="KW-0479">Metal-binding</keyword>
<proteinExistence type="inferred from homology"/>
<dbReference type="Pfam" id="PF00078">
    <property type="entry name" value="RVT_1"/>
    <property type="match status" value="1"/>
</dbReference>
<dbReference type="PANTHER" id="PTHR34047:SF7">
    <property type="entry name" value="RNA-DIRECTED DNA POLYMERASE"/>
    <property type="match status" value="1"/>
</dbReference>
<dbReference type="SUPFAM" id="SSF56672">
    <property type="entry name" value="DNA/RNA polymerases"/>
    <property type="match status" value="1"/>
</dbReference>
<dbReference type="GO" id="GO:0003723">
    <property type="term" value="F:RNA binding"/>
    <property type="evidence" value="ECO:0007669"/>
    <property type="project" value="InterPro"/>
</dbReference>
<reference evidence="11 12" key="1">
    <citation type="submission" date="2017-10" db="EMBL/GenBank/DDBJ databases">
        <authorList>
            <person name="Banno H."/>
            <person name="Chua N.-H."/>
        </authorList>
    </citation>
    <scope>NUCLEOTIDE SEQUENCE [LARGE SCALE GENOMIC DNA]</scope>
    <source>
        <strain evidence="11">Vibrio tapetis CECT4600</strain>
    </source>
</reference>
<evidence type="ECO:0000256" key="8">
    <source>
        <dbReference type="ARBA" id="ARBA00034120"/>
    </source>
</evidence>
<keyword evidence="3" id="KW-0548">Nucleotidyltransferase</keyword>
<comment type="similarity">
    <text evidence="8">Belongs to the bacterial reverse transcriptase family.</text>
</comment>
<keyword evidence="2" id="KW-0808">Transferase</keyword>
<evidence type="ECO:0000256" key="3">
    <source>
        <dbReference type="ARBA" id="ARBA00022695"/>
    </source>
</evidence>
<keyword evidence="7" id="KW-0051">Antiviral defense</keyword>
<dbReference type="EMBL" id="LT960611">
    <property type="protein sequence ID" value="SON50236.1"/>
    <property type="molecule type" value="Genomic_DNA"/>
</dbReference>
<evidence type="ECO:0000313" key="11">
    <source>
        <dbReference type="EMBL" id="SON50236.1"/>
    </source>
</evidence>
<accession>A0A2N8ZEB6</accession>
<sequence>MNLVKQLARHLRKSESEVIRFLVDAPSKYRVYKIPKRSHGHRVIAQPSKELKEYQRAFLAIYTFPVHPTAMAYCEGKSIRENALAHVQNNYLLKTDFENFFNSITPAIFWQSVGSCTVDTPMFTTQEKRLVEKLIFWCPSKTELGKLVLSVGAPTSPSISNFCLYEFDRFMTNVCSDQKITYTRYADDLTFSTNEKNTLNTIVPVIQQLLVEFFSYSLKLNHSKTAFSSRAHNRHVTGITLSNESRLSLGRERKRYIKHLINQFKYNLLDGSDIRHLQGLLAFAQHIEPVFISRLKTKYTSELIQRIYEASHD</sequence>
<dbReference type="GO" id="GO:0046872">
    <property type="term" value="F:metal ion binding"/>
    <property type="evidence" value="ECO:0007669"/>
    <property type="project" value="UniProtKB-KW"/>
</dbReference>
<dbReference type="KEGG" id="vta:A2257"/>
<dbReference type="InterPro" id="IPR051083">
    <property type="entry name" value="GrpII_Intron_Splice-Mob/Def"/>
</dbReference>
<name>A0A2N8ZEB6_9VIBR</name>
<dbReference type="OrthoDB" id="7055795at2"/>
<dbReference type="EC" id="2.7.7.49" evidence="1"/>
<dbReference type="PANTHER" id="PTHR34047">
    <property type="entry name" value="NUCLEAR INTRON MATURASE 1, MITOCHONDRIAL-RELATED"/>
    <property type="match status" value="1"/>
</dbReference>
<organism evidence="11 12">
    <name type="scientific">Vibrio tapetis subsp. tapetis</name>
    <dbReference type="NCBI Taxonomy" id="1671868"/>
    <lineage>
        <taxon>Bacteria</taxon>
        <taxon>Pseudomonadati</taxon>
        <taxon>Pseudomonadota</taxon>
        <taxon>Gammaproteobacteria</taxon>
        <taxon>Vibrionales</taxon>
        <taxon>Vibrionaceae</taxon>
        <taxon>Vibrio</taxon>
    </lineage>
</organism>